<evidence type="ECO:0000256" key="2">
    <source>
        <dbReference type="ARBA" id="ARBA00022490"/>
    </source>
</evidence>
<name>A0A1D3TXG9_9FIRM</name>
<dbReference type="GO" id="GO:0051539">
    <property type="term" value="F:4 iron, 4 sulfur cluster binding"/>
    <property type="evidence" value="ECO:0007669"/>
    <property type="project" value="UniProtKB-KW"/>
</dbReference>
<reference evidence="8 9" key="1">
    <citation type="submission" date="2016-09" db="EMBL/GenBank/DDBJ databases">
        <authorList>
            <person name="Capua I."/>
            <person name="De Benedictis P."/>
            <person name="Joannis T."/>
            <person name="Lombin L.H."/>
            <person name="Cattoli G."/>
        </authorList>
    </citation>
    <scope>NUCLEOTIDE SEQUENCE [LARGE SCALE GENOMIC DNA]</scope>
    <source>
        <strain evidence="8 9">GluBS11</strain>
    </source>
</reference>
<evidence type="ECO:0000256" key="5">
    <source>
        <dbReference type="ARBA" id="ARBA00023004"/>
    </source>
</evidence>
<evidence type="ECO:0000256" key="6">
    <source>
        <dbReference type="ARBA" id="ARBA00023014"/>
    </source>
</evidence>
<dbReference type="RefSeq" id="WP_091236308.1">
    <property type="nucleotide sequence ID" value="NZ_FMKA01000031.1"/>
</dbReference>
<keyword evidence="2 7" id="KW-0963">Cytoplasm</keyword>
<comment type="similarity">
    <text evidence="7">Belongs to the HCP family.</text>
</comment>
<dbReference type="PIRSF" id="PIRSF000076">
    <property type="entry name" value="HCP"/>
    <property type="match status" value="1"/>
</dbReference>
<feature type="binding site" evidence="7">
    <location>
        <position position="485"/>
    </location>
    <ligand>
        <name>hybrid [4Fe-2O-2S] cluster</name>
        <dbReference type="ChEBI" id="CHEBI:60519"/>
    </ligand>
</feature>
<evidence type="ECO:0000256" key="4">
    <source>
        <dbReference type="ARBA" id="ARBA00023002"/>
    </source>
</evidence>
<dbReference type="EMBL" id="FMKA01000031">
    <property type="protein sequence ID" value="SCP99043.1"/>
    <property type="molecule type" value="Genomic_DNA"/>
</dbReference>
<dbReference type="NCBIfam" id="NF003658">
    <property type="entry name" value="PRK05290.1"/>
    <property type="match status" value="1"/>
</dbReference>
<dbReference type="GO" id="GO:0004601">
    <property type="term" value="F:peroxidase activity"/>
    <property type="evidence" value="ECO:0007669"/>
    <property type="project" value="TreeGrafter"/>
</dbReference>
<keyword evidence="1 7" id="KW-0004">4Fe-4S</keyword>
<evidence type="ECO:0000256" key="7">
    <source>
        <dbReference type="HAMAP-Rule" id="MF_00069"/>
    </source>
</evidence>
<dbReference type="EC" id="1.7.99.1" evidence="7"/>
<dbReference type="SUPFAM" id="SSF56821">
    <property type="entry name" value="Prismane protein-like"/>
    <property type="match status" value="1"/>
</dbReference>
<organism evidence="8 9">
    <name type="scientific">Anaerobium acetethylicum</name>
    <dbReference type="NCBI Taxonomy" id="1619234"/>
    <lineage>
        <taxon>Bacteria</taxon>
        <taxon>Bacillati</taxon>
        <taxon>Bacillota</taxon>
        <taxon>Clostridia</taxon>
        <taxon>Lachnospirales</taxon>
        <taxon>Lachnospiraceae</taxon>
        <taxon>Anaerobium</taxon>
    </lineage>
</organism>
<protein>
    <recommendedName>
        <fullName evidence="7">Hydroxylamine reductase</fullName>
        <ecNumber evidence="7">1.7.99.1</ecNumber>
    </recommendedName>
    <alternativeName>
        <fullName evidence="7">Hybrid-cluster protein</fullName>
        <shortName evidence="7">HCP</shortName>
    </alternativeName>
    <alternativeName>
        <fullName evidence="7">Prismane protein</fullName>
    </alternativeName>
</protein>
<feature type="modified residue" description="Cysteine persulfide" evidence="7">
    <location>
        <position position="397"/>
    </location>
</feature>
<dbReference type="STRING" id="1619234.SAMN05421730_103120"/>
<accession>A0A1D3TXG9</accession>
<keyword evidence="5 7" id="KW-0408">Iron</keyword>
<dbReference type="Gene3D" id="3.40.50.2030">
    <property type="match status" value="2"/>
</dbReference>
<dbReference type="InterPro" id="IPR011254">
    <property type="entry name" value="Prismane-like_sf"/>
</dbReference>
<feature type="binding site" evidence="7">
    <location>
        <position position="5"/>
    </location>
    <ligand>
        <name>[4Fe-4S] cluster</name>
        <dbReference type="ChEBI" id="CHEBI:49883"/>
    </ligand>
</feature>
<dbReference type="InterPro" id="IPR016100">
    <property type="entry name" value="Prismane_a-bundle"/>
</dbReference>
<comment type="function">
    <text evidence="7">Catalyzes the reduction of hydroxylamine to form NH(3) and H(2)O.</text>
</comment>
<proteinExistence type="inferred from homology"/>
<dbReference type="Proteomes" id="UP000199315">
    <property type="component" value="Unassembled WGS sequence"/>
</dbReference>
<dbReference type="PANTHER" id="PTHR30109">
    <property type="entry name" value="HYDROXYLAMINE REDUCTASE"/>
    <property type="match status" value="1"/>
</dbReference>
<feature type="binding site" evidence="7">
    <location>
        <position position="23"/>
    </location>
    <ligand>
        <name>[4Fe-4S] cluster</name>
        <dbReference type="ChEBI" id="CHEBI:49883"/>
    </ligand>
</feature>
<feature type="binding site" evidence="7">
    <location>
        <position position="425"/>
    </location>
    <ligand>
        <name>hybrid [4Fe-2O-2S] cluster</name>
        <dbReference type="ChEBI" id="CHEBI:60519"/>
    </ligand>
</feature>
<dbReference type="AlphaFoldDB" id="A0A1D3TXG9"/>
<evidence type="ECO:0000256" key="1">
    <source>
        <dbReference type="ARBA" id="ARBA00022485"/>
    </source>
</evidence>
<keyword evidence="6 7" id="KW-0411">Iron-sulfur</keyword>
<comment type="cofactor">
    <cofactor evidence="7">
        <name>[4Fe-4S] cluster</name>
        <dbReference type="ChEBI" id="CHEBI:49883"/>
    </cofactor>
    <text evidence="7">Binds 1 [4Fe-4S] cluster.</text>
</comment>
<keyword evidence="9" id="KW-1185">Reference proteome</keyword>
<feature type="binding site" description="via persulfide group" evidence="7">
    <location>
        <position position="397"/>
    </location>
    <ligand>
        <name>hybrid [4Fe-2O-2S] cluster</name>
        <dbReference type="ChEBI" id="CHEBI:60519"/>
    </ligand>
</feature>
<dbReference type="Gene3D" id="1.20.1270.20">
    <property type="match status" value="2"/>
</dbReference>
<sequence>MSMFCFQCQEAAKGTGCEVKGVCGKNEEVAKLQDLLVYTLKGISEIISKGGLDVKDLAEVNHEVIKCLFMTITNANFDDEAFVKEINKMIELRNGLRGKAAGADLHDAATFEASSKEAMLEKAAGIGVLATANEDVRSLRELIIYGLKGLAAYTHHALNIGKENVDIYAFVYKALAATLNDSLSADELVALTLETGKFGVAAMALLDEANTSKYGNPEITEVNIGVRNNPAILISGHDLTDLEQLLEQTKGTGVDVYTHSEMLPAHYYPAFKKYDNFVGNYGNAWWKQLDEFASFHGPILFTTNCIVPPRSEEIRDRIFTSGASGYPGCTHIEADEHGRKNFAEIIEFAKTLPAPEEIESGKIVGGFAHEQVFALADKVVDAVKSGAIKKFFVMAGCDGRMKSREYYTEFAEKLPKDTVILTAGCAKYRYNKLNLGDIGGIPRVLDAGQCNDSYSLALIALKLKEVFGLDDVNQLPIAYNIAWYEQKAVIVLLALLYLGVKNIHLGPTLPAFLSPNVAKVLVETFGIAGIGTVDDDIALFMGK</sequence>
<keyword evidence="3 7" id="KW-0479">Metal-binding</keyword>
<dbReference type="PANTHER" id="PTHR30109:SF0">
    <property type="entry name" value="HYDROXYLAMINE REDUCTASE"/>
    <property type="match status" value="1"/>
</dbReference>
<dbReference type="GO" id="GO:0042542">
    <property type="term" value="P:response to hydrogen peroxide"/>
    <property type="evidence" value="ECO:0007669"/>
    <property type="project" value="TreeGrafter"/>
</dbReference>
<dbReference type="Pfam" id="PF03063">
    <property type="entry name" value="Prismane"/>
    <property type="match status" value="1"/>
</dbReference>
<dbReference type="InterPro" id="IPR016099">
    <property type="entry name" value="Prismane-like_a/b-sand"/>
</dbReference>
<dbReference type="InterPro" id="IPR004137">
    <property type="entry name" value="HCP/CODH"/>
</dbReference>
<dbReference type="OrthoDB" id="9761526at2"/>
<feature type="binding site" evidence="7">
    <location>
        <position position="8"/>
    </location>
    <ligand>
        <name>[4Fe-4S] cluster</name>
        <dbReference type="ChEBI" id="CHEBI:49883"/>
    </ligand>
</feature>
<dbReference type="HAMAP" id="MF_00069">
    <property type="entry name" value="Hydroxylam_reduct"/>
    <property type="match status" value="1"/>
</dbReference>
<dbReference type="GO" id="GO:0046872">
    <property type="term" value="F:metal ion binding"/>
    <property type="evidence" value="ECO:0007669"/>
    <property type="project" value="UniProtKB-KW"/>
</dbReference>
<evidence type="ECO:0000313" key="8">
    <source>
        <dbReference type="EMBL" id="SCP99043.1"/>
    </source>
</evidence>
<feature type="binding site" evidence="7">
    <location>
        <position position="17"/>
    </location>
    <ligand>
        <name>[4Fe-4S] cluster</name>
        <dbReference type="ChEBI" id="CHEBI:49883"/>
    </ligand>
</feature>
<dbReference type="FunFam" id="1.20.1270.20:FF:000001">
    <property type="entry name" value="Hydroxylamine reductase"/>
    <property type="match status" value="1"/>
</dbReference>
<comment type="catalytic activity">
    <reaction evidence="7">
        <text>A + NH4(+) + H2O = hydroxylamine + AH2 + H(+)</text>
        <dbReference type="Rhea" id="RHEA:22052"/>
        <dbReference type="ChEBI" id="CHEBI:13193"/>
        <dbReference type="ChEBI" id="CHEBI:15377"/>
        <dbReference type="ChEBI" id="CHEBI:15378"/>
        <dbReference type="ChEBI" id="CHEBI:15429"/>
        <dbReference type="ChEBI" id="CHEBI:17499"/>
        <dbReference type="ChEBI" id="CHEBI:28938"/>
        <dbReference type="EC" id="1.7.99.1"/>
    </reaction>
</comment>
<dbReference type="CDD" id="cd01914">
    <property type="entry name" value="HCP"/>
    <property type="match status" value="1"/>
</dbReference>
<dbReference type="NCBIfam" id="TIGR01703">
    <property type="entry name" value="hybrid_clust"/>
    <property type="match status" value="1"/>
</dbReference>
<dbReference type="GO" id="GO:0005737">
    <property type="term" value="C:cytoplasm"/>
    <property type="evidence" value="ECO:0007669"/>
    <property type="project" value="UniProtKB-SubCell"/>
</dbReference>
<feature type="binding site" evidence="7">
    <location>
        <position position="450"/>
    </location>
    <ligand>
        <name>hybrid [4Fe-2O-2S] cluster</name>
        <dbReference type="ChEBI" id="CHEBI:60519"/>
    </ligand>
</feature>
<feature type="binding site" evidence="7">
    <location>
        <position position="305"/>
    </location>
    <ligand>
        <name>hybrid [4Fe-2O-2S] cluster</name>
        <dbReference type="ChEBI" id="CHEBI:60519"/>
    </ligand>
</feature>
<feature type="binding site" evidence="7">
    <location>
        <position position="487"/>
    </location>
    <ligand>
        <name>hybrid [4Fe-2O-2S] cluster</name>
        <dbReference type="ChEBI" id="CHEBI:60519"/>
    </ligand>
</feature>
<keyword evidence="4 7" id="KW-0560">Oxidoreductase</keyword>
<evidence type="ECO:0000256" key="3">
    <source>
        <dbReference type="ARBA" id="ARBA00022723"/>
    </source>
</evidence>
<dbReference type="InterPro" id="IPR010048">
    <property type="entry name" value="Hydroxylam_reduct"/>
</dbReference>
<gene>
    <name evidence="7" type="primary">hcp</name>
    <name evidence="8" type="ORF">SAMN05421730_103120</name>
</gene>
<feature type="binding site" evidence="7">
    <location>
        <position position="261"/>
    </location>
    <ligand>
        <name>hybrid [4Fe-2O-2S] cluster</name>
        <dbReference type="ChEBI" id="CHEBI:60519"/>
    </ligand>
</feature>
<dbReference type="FunFam" id="3.40.50.2030:FF:000001">
    <property type="entry name" value="Hydroxylamine reductase"/>
    <property type="match status" value="1"/>
</dbReference>
<feature type="binding site" evidence="7">
    <location>
        <position position="237"/>
    </location>
    <ligand>
        <name>hybrid [4Fe-2O-2S] cluster</name>
        <dbReference type="ChEBI" id="CHEBI:60519"/>
    </ligand>
</feature>
<comment type="subcellular location">
    <subcellularLocation>
        <location evidence="7">Cytoplasm</location>
    </subcellularLocation>
</comment>
<evidence type="ECO:0000313" key="9">
    <source>
        <dbReference type="Proteomes" id="UP000199315"/>
    </source>
</evidence>
<comment type="cofactor">
    <cofactor evidence="7">
        <name>hybrid [4Fe-2O-2S] cluster</name>
        <dbReference type="ChEBI" id="CHEBI:60519"/>
    </cofactor>
    <text evidence="7">Binds 1 hybrid [4Fe-2O-2S] cluster.</text>
</comment>
<dbReference type="GO" id="GO:0050418">
    <property type="term" value="F:hydroxylamine reductase activity"/>
    <property type="evidence" value="ECO:0007669"/>
    <property type="project" value="UniProtKB-UniRule"/>
</dbReference>